<dbReference type="AlphaFoldDB" id="A0A6N8TZ41"/>
<evidence type="ECO:0000313" key="5">
    <source>
        <dbReference type="Proteomes" id="UP000436284"/>
    </source>
</evidence>
<dbReference type="Pfam" id="PF22746">
    <property type="entry name" value="SHOCT-like_DUF2089-C"/>
    <property type="match status" value="1"/>
</dbReference>
<dbReference type="Gene3D" id="2.160.20.120">
    <property type="match status" value="1"/>
</dbReference>
<dbReference type="RefSeq" id="WP_160653966.1">
    <property type="nucleotide sequence ID" value="NZ_JBHRWU010000001.1"/>
</dbReference>
<name>A0A6N8TZ41_9STAP</name>
<evidence type="ECO:0000313" key="4">
    <source>
        <dbReference type="EMBL" id="MXQ50742.1"/>
    </source>
</evidence>
<comment type="caution">
    <text evidence="4">The sequence shown here is derived from an EMBL/GenBank/DDBJ whole genome shotgun (WGS) entry which is preliminary data.</text>
</comment>
<proteinExistence type="predicted"/>
<feature type="region of interest" description="Disordered" evidence="1">
    <location>
        <begin position="28"/>
        <end position="57"/>
    </location>
</feature>
<reference evidence="4 5" key="1">
    <citation type="submission" date="2019-12" db="EMBL/GenBank/DDBJ databases">
        <title>Salinicoccus cyprini sp. nov., isolated from gastro-intestinal tract of mirror carp, Cyprinus carpio var. specularis, collected from Gobind Sagar Reservoir, Himachal Pradesh, India.</title>
        <authorList>
            <person name="Talwar C."/>
            <person name="Singh A.K."/>
            <person name="Lal R."/>
            <person name="Negi R.K."/>
        </authorList>
    </citation>
    <scope>NUCLEOTIDE SEQUENCE [LARGE SCALE GENOMIC DNA]</scope>
    <source>
        <strain evidence="4 5">J-82</strain>
    </source>
</reference>
<evidence type="ECO:0000259" key="3">
    <source>
        <dbReference type="Pfam" id="PF22746"/>
    </source>
</evidence>
<evidence type="ECO:0000259" key="2">
    <source>
        <dbReference type="Pfam" id="PF13349"/>
    </source>
</evidence>
<protein>
    <submittedName>
        <fullName evidence="4">DUF4097 family beta strand repeat protein</fullName>
    </submittedName>
</protein>
<dbReference type="InterPro" id="IPR025164">
    <property type="entry name" value="Toastrack_DUF4097"/>
</dbReference>
<dbReference type="Pfam" id="PF13349">
    <property type="entry name" value="DUF4097"/>
    <property type="match status" value="1"/>
</dbReference>
<organism evidence="4 5">
    <name type="scientific">Salinicoccus hispanicus</name>
    <dbReference type="NCBI Taxonomy" id="157225"/>
    <lineage>
        <taxon>Bacteria</taxon>
        <taxon>Bacillati</taxon>
        <taxon>Bacillota</taxon>
        <taxon>Bacilli</taxon>
        <taxon>Bacillales</taxon>
        <taxon>Staphylococcaceae</taxon>
        <taxon>Salinicoccus</taxon>
    </lineage>
</organism>
<dbReference type="Proteomes" id="UP000436284">
    <property type="component" value="Unassembled WGS sequence"/>
</dbReference>
<feature type="domain" description="DUF4097" evidence="2">
    <location>
        <begin position="207"/>
        <end position="341"/>
    </location>
</feature>
<evidence type="ECO:0000256" key="1">
    <source>
        <dbReference type="SAM" id="MobiDB-lite"/>
    </source>
</evidence>
<keyword evidence="5" id="KW-1185">Reference proteome</keyword>
<dbReference type="InterPro" id="IPR053959">
    <property type="entry name" value="YvlB/LiaX_N"/>
</dbReference>
<feature type="domain" description="YvlB/LiaX N-terminal" evidence="3">
    <location>
        <begin position="4"/>
        <end position="32"/>
    </location>
</feature>
<sequence>MDNKDRILKMLEEGKITSEEAVRLLDAIESKSDTGQTSYQQQADAGHKSSRRQTSDGQKDVFQQFVNEFQKYVNTDKANEAFNQVKNKMGSQKQTAQVYKTFEKAFDNVKNSTIDSMFTQGSKNRLIETVEDSYSNISVDITNGNVKVVPTDKVTTAKFEVTPFYRKLDNDRNYFQDIICEVKNDELLIVSDIRAARVNVELHVNPSIINRLIVSGSNGNVSIQGQEFSDLTVDLLNGNIELDAVASNNAFVRTSRGNIDVSGGAHGALELISMLGTVNTETLNAQDVTVSSNGSVNISLQGQTESATINANMGSININVPHDRALEGRLSTVVGQINYPPDLDVRFMKSQDIGFKELMLVNQSDDKAMLLEVGTKFGSVTLHRS</sequence>
<dbReference type="EMBL" id="WUUK01000002">
    <property type="protein sequence ID" value="MXQ50742.1"/>
    <property type="molecule type" value="Genomic_DNA"/>
</dbReference>
<gene>
    <name evidence="4" type="ORF">GQ671_05610</name>
</gene>
<feature type="compositionally biased region" description="Polar residues" evidence="1">
    <location>
        <begin position="33"/>
        <end position="43"/>
    </location>
</feature>
<dbReference type="OrthoDB" id="2240743at2"/>
<accession>A0A6N8TZ41</accession>